<dbReference type="Proteomes" id="UP001186944">
    <property type="component" value="Unassembled WGS sequence"/>
</dbReference>
<evidence type="ECO:0008006" key="5">
    <source>
        <dbReference type="Google" id="ProtNLM"/>
    </source>
</evidence>
<feature type="compositionally biased region" description="Acidic residues" evidence="2">
    <location>
        <begin position="118"/>
        <end position="127"/>
    </location>
</feature>
<feature type="compositionally biased region" description="Basic residues" evidence="2">
    <location>
        <begin position="76"/>
        <end position="103"/>
    </location>
</feature>
<dbReference type="GO" id="GO:0005737">
    <property type="term" value="C:cytoplasm"/>
    <property type="evidence" value="ECO:0007669"/>
    <property type="project" value="TreeGrafter"/>
</dbReference>
<organism evidence="3 4">
    <name type="scientific">Pinctada imbricata</name>
    <name type="common">Atlantic pearl-oyster</name>
    <name type="synonym">Pinctada martensii</name>
    <dbReference type="NCBI Taxonomy" id="66713"/>
    <lineage>
        <taxon>Eukaryota</taxon>
        <taxon>Metazoa</taxon>
        <taxon>Spiralia</taxon>
        <taxon>Lophotrochozoa</taxon>
        <taxon>Mollusca</taxon>
        <taxon>Bivalvia</taxon>
        <taxon>Autobranchia</taxon>
        <taxon>Pteriomorphia</taxon>
        <taxon>Pterioida</taxon>
        <taxon>Pterioidea</taxon>
        <taxon>Pteriidae</taxon>
        <taxon>Pinctada</taxon>
    </lineage>
</organism>
<evidence type="ECO:0000256" key="1">
    <source>
        <dbReference type="SAM" id="Coils"/>
    </source>
</evidence>
<reference evidence="3" key="1">
    <citation type="submission" date="2019-08" db="EMBL/GenBank/DDBJ databases">
        <title>The improved chromosome-level genome for the pearl oyster Pinctada fucata martensii using PacBio sequencing and Hi-C.</title>
        <authorList>
            <person name="Zheng Z."/>
        </authorList>
    </citation>
    <scope>NUCLEOTIDE SEQUENCE</scope>
    <source>
        <strain evidence="3">ZZ-2019</strain>
        <tissue evidence="3">Adductor muscle</tissue>
    </source>
</reference>
<feature type="compositionally biased region" description="Acidic residues" evidence="2">
    <location>
        <begin position="169"/>
        <end position="178"/>
    </location>
</feature>
<proteinExistence type="predicted"/>
<evidence type="ECO:0000313" key="4">
    <source>
        <dbReference type="Proteomes" id="UP001186944"/>
    </source>
</evidence>
<accession>A0AA89C3C2</accession>
<dbReference type="InterPro" id="IPR026117">
    <property type="entry name" value="Par-4"/>
</dbReference>
<feature type="compositionally biased region" description="Polar residues" evidence="2">
    <location>
        <begin position="105"/>
        <end position="117"/>
    </location>
</feature>
<keyword evidence="4" id="KW-1185">Reference proteome</keyword>
<protein>
    <recommendedName>
        <fullName evidence="5">PRKC apoptosis WT1 regulator protein</fullName>
    </recommendedName>
</protein>
<evidence type="ECO:0000256" key="2">
    <source>
        <dbReference type="SAM" id="MobiDB-lite"/>
    </source>
</evidence>
<feature type="compositionally biased region" description="Basic and acidic residues" evidence="2">
    <location>
        <begin position="258"/>
        <end position="277"/>
    </location>
</feature>
<dbReference type="PANTHER" id="PTHR15093">
    <property type="entry name" value="PROSTATE APOPTOSIS RESPONSE PROTEIN PAR-4"/>
    <property type="match status" value="1"/>
</dbReference>
<name>A0AA89C3C2_PINIB</name>
<evidence type="ECO:0000313" key="3">
    <source>
        <dbReference type="EMBL" id="KAK3097786.1"/>
    </source>
</evidence>
<feature type="coiled-coil region" evidence="1">
    <location>
        <begin position="328"/>
        <end position="383"/>
    </location>
</feature>
<dbReference type="AlphaFoldDB" id="A0AA89C3C2"/>
<feature type="compositionally biased region" description="Polar residues" evidence="2">
    <location>
        <begin position="1"/>
        <end position="10"/>
    </location>
</feature>
<keyword evidence="1" id="KW-0175">Coiled coil</keyword>
<dbReference type="EMBL" id="VSWD01000007">
    <property type="protein sequence ID" value="KAK3097786.1"/>
    <property type="molecule type" value="Genomic_DNA"/>
</dbReference>
<feature type="region of interest" description="Disordered" evidence="2">
    <location>
        <begin position="1"/>
        <end position="307"/>
    </location>
</feature>
<dbReference type="GO" id="GO:0043065">
    <property type="term" value="P:positive regulation of apoptotic process"/>
    <property type="evidence" value="ECO:0007669"/>
    <property type="project" value="TreeGrafter"/>
</dbReference>
<gene>
    <name evidence="3" type="ORF">FSP39_013194</name>
</gene>
<comment type="caution">
    <text evidence="3">The sequence shown here is derived from an EMBL/GenBank/DDBJ whole genome shotgun (WGS) entry which is preliminary data.</text>
</comment>
<feature type="compositionally biased region" description="Low complexity" evidence="2">
    <location>
        <begin position="241"/>
        <end position="252"/>
    </location>
</feature>
<sequence length="391" mass="44255">MASSSVSQESLDIDDIEISNRQSRVRRARGAMMPRIGDRGVDNYDRRDWNGDHSGDDGVIPEHESPSRTVPSGRTRDKRNRPNHLHKGKLPKDKRKLREKRRSTGVVNLQSTESTGDSLDDEDDNETSIETKRNTTCNEVIDADNPQTPSDSRLPKTFAARRTKSPSDLEADLEDNQDYDSTVSQSETNLTLIGKSDSIEHNPPTVSYPHGRGHTSTRYSPDTPKSFKAYSPTTSDHDSKTSSVSSSSSSSSVLNRYRWRDQQEHATPFKEKDRDATIRPISSIISQYDRKNSESDNTSSSNFSSASYRNYRDRFGGRDYVGSSKPMLEKEREENRKLKQMLDEKDKKIADLEREVEMLNKDLEDMDVEAQKLQIENSALIRAVSQLSTSV</sequence>
<feature type="compositionally biased region" description="Low complexity" evidence="2">
    <location>
        <begin position="295"/>
        <end position="307"/>
    </location>
</feature>
<dbReference type="GO" id="GO:0006915">
    <property type="term" value="P:apoptotic process"/>
    <property type="evidence" value="ECO:0007669"/>
    <property type="project" value="InterPro"/>
</dbReference>
<feature type="compositionally biased region" description="Basic and acidic residues" evidence="2">
    <location>
        <begin position="36"/>
        <end position="66"/>
    </location>
</feature>
<dbReference type="PANTHER" id="PTHR15093:SF1">
    <property type="entry name" value="PRKC APOPTOSIS WT1 REGULATOR PROTEIN"/>
    <property type="match status" value="1"/>
</dbReference>
<feature type="compositionally biased region" description="Polar residues" evidence="2">
    <location>
        <begin position="179"/>
        <end position="191"/>
    </location>
</feature>